<protein>
    <submittedName>
        <fullName evidence="2">Uncharacterized protein</fullName>
    </submittedName>
</protein>
<reference evidence="2" key="1">
    <citation type="submission" date="2025-08" db="UniProtKB">
        <authorList>
            <consortium name="Ensembl"/>
        </authorList>
    </citation>
    <scope>IDENTIFICATION</scope>
</reference>
<dbReference type="Proteomes" id="UP000694414">
    <property type="component" value="Unplaced"/>
</dbReference>
<accession>A0A8C8ZF10</accession>
<dbReference type="AlphaFoldDB" id="A0A8C8ZF10"/>
<sequence length="56" mass="6752">MTSVSKLTCIYWALISLVLHLQEVLLLQLRTRKWKQRRIRSLTITWALVFLTKRLL</sequence>
<proteinExistence type="predicted"/>
<feature type="transmembrane region" description="Helical" evidence="1">
    <location>
        <begin position="12"/>
        <end position="29"/>
    </location>
</feature>
<keyword evidence="1" id="KW-0812">Transmembrane</keyword>
<keyword evidence="3" id="KW-1185">Reference proteome</keyword>
<evidence type="ECO:0000256" key="1">
    <source>
        <dbReference type="SAM" id="Phobius"/>
    </source>
</evidence>
<evidence type="ECO:0000313" key="2">
    <source>
        <dbReference type="Ensembl" id="ENSPSMP00000014037.1"/>
    </source>
</evidence>
<reference evidence="2" key="2">
    <citation type="submission" date="2025-09" db="UniProtKB">
        <authorList>
            <consortium name="Ensembl"/>
        </authorList>
    </citation>
    <scope>IDENTIFICATION</scope>
</reference>
<name>A0A8C8ZF10_PROSS</name>
<evidence type="ECO:0000313" key="3">
    <source>
        <dbReference type="Proteomes" id="UP000694414"/>
    </source>
</evidence>
<organism evidence="2 3">
    <name type="scientific">Prolemur simus</name>
    <name type="common">Greater bamboo lemur</name>
    <name type="synonym">Hapalemur simus</name>
    <dbReference type="NCBI Taxonomy" id="1328070"/>
    <lineage>
        <taxon>Eukaryota</taxon>
        <taxon>Metazoa</taxon>
        <taxon>Chordata</taxon>
        <taxon>Craniata</taxon>
        <taxon>Vertebrata</taxon>
        <taxon>Euteleostomi</taxon>
        <taxon>Mammalia</taxon>
        <taxon>Eutheria</taxon>
        <taxon>Euarchontoglires</taxon>
        <taxon>Primates</taxon>
        <taxon>Strepsirrhini</taxon>
        <taxon>Lemuriformes</taxon>
        <taxon>Lemuridae</taxon>
        <taxon>Prolemur</taxon>
    </lineage>
</organism>
<dbReference type="Ensembl" id="ENSPSMT00000016314.1">
    <property type="protein sequence ID" value="ENSPSMP00000014037.1"/>
    <property type="gene ID" value="ENSPSMG00000010067.1"/>
</dbReference>
<keyword evidence="1" id="KW-1133">Transmembrane helix</keyword>
<keyword evidence="1" id="KW-0472">Membrane</keyword>